<evidence type="ECO:0000313" key="3">
    <source>
        <dbReference type="Proteomes" id="UP000036367"/>
    </source>
</evidence>
<comment type="caution">
    <text evidence="2">The sequence shown here is derived from an EMBL/GenBank/DDBJ whole genome shotgun (WGS) entry which is preliminary data.</text>
</comment>
<dbReference type="PATRIC" id="fig|595434.4.peg.5788"/>
<accession>A0A0J1B630</accession>
<dbReference type="Proteomes" id="UP000036367">
    <property type="component" value="Unassembled WGS sequence"/>
</dbReference>
<feature type="region of interest" description="Disordered" evidence="1">
    <location>
        <begin position="1"/>
        <end position="45"/>
    </location>
</feature>
<organism evidence="2 3">
    <name type="scientific">Rhodopirellula islandica</name>
    <dbReference type="NCBI Taxonomy" id="595434"/>
    <lineage>
        <taxon>Bacteria</taxon>
        <taxon>Pseudomonadati</taxon>
        <taxon>Planctomycetota</taxon>
        <taxon>Planctomycetia</taxon>
        <taxon>Pirellulales</taxon>
        <taxon>Pirellulaceae</taxon>
        <taxon>Rhodopirellula</taxon>
    </lineage>
</organism>
<sequence length="45" mass="4982">MGAKWIADQERPTHRKSHPTATSTAFQRSLQTGSPVPFGVWQADT</sequence>
<reference evidence="2" key="1">
    <citation type="submission" date="2015-05" db="EMBL/GenBank/DDBJ databases">
        <title>Permanent draft genome of Rhodopirellula islandicus K833.</title>
        <authorList>
            <person name="Kizina J."/>
            <person name="Richter M."/>
            <person name="Glockner F.O."/>
            <person name="Harder J."/>
        </authorList>
    </citation>
    <scope>NUCLEOTIDE SEQUENCE [LARGE SCALE GENOMIC DNA]</scope>
    <source>
        <strain evidence="2">K833</strain>
    </source>
</reference>
<name>A0A0J1B630_RHOIS</name>
<dbReference type="AlphaFoldDB" id="A0A0J1B630"/>
<evidence type="ECO:0000256" key="1">
    <source>
        <dbReference type="SAM" id="MobiDB-lite"/>
    </source>
</evidence>
<proteinExistence type="predicted"/>
<dbReference type="EMBL" id="LECT01000048">
    <property type="protein sequence ID" value="KLU01906.1"/>
    <property type="molecule type" value="Genomic_DNA"/>
</dbReference>
<keyword evidence="3" id="KW-1185">Reference proteome</keyword>
<dbReference type="STRING" id="595434.RISK_006090"/>
<evidence type="ECO:0000313" key="2">
    <source>
        <dbReference type="EMBL" id="KLU01906.1"/>
    </source>
</evidence>
<gene>
    <name evidence="2" type="ORF">RISK_006090</name>
</gene>
<feature type="compositionally biased region" description="Polar residues" evidence="1">
    <location>
        <begin position="19"/>
        <end position="34"/>
    </location>
</feature>
<protein>
    <submittedName>
        <fullName evidence="2">Uncharacterized protein</fullName>
    </submittedName>
</protein>